<comment type="caution">
    <text evidence="13">The sequence shown here is derived from an EMBL/GenBank/DDBJ whole genome shotgun (WGS) entry which is preliminary data.</text>
</comment>
<evidence type="ECO:0000313" key="13">
    <source>
        <dbReference type="EMBL" id="KAG5260802.1"/>
    </source>
</evidence>
<evidence type="ECO:0000256" key="1">
    <source>
        <dbReference type="ARBA" id="ARBA00001913"/>
    </source>
</evidence>
<feature type="domain" description="Phospholipase A2-like central" evidence="12">
    <location>
        <begin position="151"/>
        <end position="245"/>
    </location>
</feature>
<protein>
    <recommendedName>
        <fullName evidence="3">phospholipase A2</fullName>
        <ecNumber evidence="3">3.1.1.4</ecNumber>
    </recommendedName>
</protein>
<evidence type="ECO:0000313" key="14">
    <source>
        <dbReference type="Proteomes" id="UP000823561"/>
    </source>
</evidence>
<dbReference type="EC" id="3.1.1.4" evidence="3"/>
<organism evidence="13 14">
    <name type="scientific">Alosa alosa</name>
    <name type="common">allis shad</name>
    <dbReference type="NCBI Taxonomy" id="278164"/>
    <lineage>
        <taxon>Eukaryota</taxon>
        <taxon>Metazoa</taxon>
        <taxon>Chordata</taxon>
        <taxon>Craniata</taxon>
        <taxon>Vertebrata</taxon>
        <taxon>Euteleostomi</taxon>
        <taxon>Actinopterygii</taxon>
        <taxon>Neopterygii</taxon>
        <taxon>Teleostei</taxon>
        <taxon>Clupei</taxon>
        <taxon>Clupeiformes</taxon>
        <taxon>Clupeoidei</taxon>
        <taxon>Clupeidae</taxon>
        <taxon>Alosa</taxon>
    </lineage>
</organism>
<evidence type="ECO:0000256" key="8">
    <source>
        <dbReference type="ARBA" id="ARBA00023098"/>
    </source>
</evidence>
<keyword evidence="6" id="KW-0378">Hydrolase</keyword>
<keyword evidence="9" id="KW-1015">Disulfide bond</keyword>
<feature type="compositionally biased region" description="Basic and acidic residues" evidence="10">
    <location>
        <begin position="406"/>
        <end position="420"/>
    </location>
</feature>
<evidence type="ECO:0000256" key="7">
    <source>
        <dbReference type="ARBA" id="ARBA00022837"/>
    </source>
</evidence>
<name>A0AAV6FI50_9TELE</name>
<evidence type="ECO:0000256" key="5">
    <source>
        <dbReference type="ARBA" id="ARBA00022723"/>
    </source>
</evidence>
<dbReference type="CDD" id="cd04704">
    <property type="entry name" value="PLA2_bee_venom_like"/>
    <property type="match status" value="1"/>
</dbReference>
<dbReference type="Proteomes" id="UP000823561">
    <property type="component" value="Chromosome 24"/>
</dbReference>
<evidence type="ECO:0000256" key="3">
    <source>
        <dbReference type="ARBA" id="ARBA00013278"/>
    </source>
</evidence>
<feature type="signal peptide" evidence="11">
    <location>
        <begin position="1"/>
        <end position="24"/>
    </location>
</feature>
<dbReference type="InterPro" id="IPR036444">
    <property type="entry name" value="PLipase_A2_dom_sf"/>
</dbReference>
<evidence type="ECO:0000256" key="9">
    <source>
        <dbReference type="ARBA" id="ARBA00023157"/>
    </source>
</evidence>
<dbReference type="Pfam" id="PF05826">
    <property type="entry name" value="Phospholip_A2_2"/>
    <property type="match status" value="1"/>
</dbReference>
<keyword evidence="5" id="KW-0479">Metal-binding</keyword>
<gene>
    <name evidence="13" type="ORF">AALO_G00296760</name>
</gene>
<evidence type="ECO:0000256" key="4">
    <source>
        <dbReference type="ARBA" id="ARBA00022525"/>
    </source>
</evidence>
<dbReference type="FunFam" id="1.20.90.10:FF:000002">
    <property type="entry name" value="Phospholipase A2 group III"/>
    <property type="match status" value="1"/>
</dbReference>
<dbReference type="PROSITE" id="PS00118">
    <property type="entry name" value="PA2_HIS"/>
    <property type="match status" value="1"/>
</dbReference>
<keyword evidence="8" id="KW-0443">Lipid metabolism</keyword>
<feature type="compositionally biased region" description="Polar residues" evidence="10">
    <location>
        <begin position="364"/>
        <end position="382"/>
    </location>
</feature>
<dbReference type="PANTHER" id="PTHR12253">
    <property type="entry name" value="RH14732P"/>
    <property type="match status" value="1"/>
</dbReference>
<keyword evidence="14" id="KW-1185">Reference proteome</keyword>
<comment type="subcellular location">
    <subcellularLocation>
        <location evidence="2">Secreted</location>
    </subcellularLocation>
</comment>
<dbReference type="Gene3D" id="1.20.90.10">
    <property type="entry name" value="Phospholipase A2 domain"/>
    <property type="match status" value="1"/>
</dbReference>
<dbReference type="GO" id="GO:0006644">
    <property type="term" value="P:phospholipid metabolic process"/>
    <property type="evidence" value="ECO:0007669"/>
    <property type="project" value="InterPro"/>
</dbReference>
<dbReference type="GO" id="GO:0005576">
    <property type="term" value="C:extracellular region"/>
    <property type="evidence" value="ECO:0007669"/>
    <property type="project" value="UniProtKB-SubCell"/>
</dbReference>
<accession>A0AAV6FI50</accession>
<evidence type="ECO:0000256" key="2">
    <source>
        <dbReference type="ARBA" id="ARBA00004613"/>
    </source>
</evidence>
<evidence type="ECO:0000259" key="12">
    <source>
        <dbReference type="Pfam" id="PF05826"/>
    </source>
</evidence>
<feature type="chain" id="PRO_5043753279" description="phospholipase A2" evidence="11">
    <location>
        <begin position="25"/>
        <end position="420"/>
    </location>
</feature>
<dbReference type="GO" id="GO:0046872">
    <property type="term" value="F:metal ion binding"/>
    <property type="evidence" value="ECO:0007669"/>
    <property type="project" value="UniProtKB-KW"/>
</dbReference>
<evidence type="ECO:0000256" key="6">
    <source>
        <dbReference type="ARBA" id="ARBA00022801"/>
    </source>
</evidence>
<proteinExistence type="predicted"/>
<keyword evidence="11" id="KW-0732">Signal</keyword>
<comment type="cofactor">
    <cofactor evidence="1">
        <name>Ca(2+)</name>
        <dbReference type="ChEBI" id="CHEBI:29108"/>
    </cofactor>
</comment>
<dbReference type="InterPro" id="IPR016090">
    <property type="entry name" value="PLA2-like_dom"/>
</dbReference>
<dbReference type="EMBL" id="JADWDJ010000024">
    <property type="protein sequence ID" value="KAG5260802.1"/>
    <property type="molecule type" value="Genomic_DNA"/>
</dbReference>
<evidence type="ECO:0000256" key="11">
    <source>
        <dbReference type="SAM" id="SignalP"/>
    </source>
</evidence>
<dbReference type="GO" id="GO:0050482">
    <property type="term" value="P:arachidonate secretion"/>
    <property type="evidence" value="ECO:0007669"/>
    <property type="project" value="InterPro"/>
</dbReference>
<feature type="region of interest" description="Disordered" evidence="10">
    <location>
        <begin position="310"/>
        <end position="420"/>
    </location>
</feature>
<dbReference type="AlphaFoldDB" id="A0AAV6FI50"/>
<keyword evidence="7" id="KW-0106">Calcium</keyword>
<dbReference type="InterPro" id="IPR033113">
    <property type="entry name" value="PLA2_histidine"/>
</dbReference>
<dbReference type="SUPFAM" id="SSF48619">
    <property type="entry name" value="Phospholipase A2, PLA2"/>
    <property type="match status" value="1"/>
</dbReference>
<sequence>MQVTVLLPFVLTLAMLCPWGVSEAKEDELLCFHAHLIVGGTQVSFLLGKNGTHAKSLVLYSSIWNENRQLVYCKTHEDDVVIGQYLSLCRRRQNLQVDVIIANSYNFSVITGQDSPCYGRDTSVSEKNEPQITQMGRRTSGITRRTKRAIIFPGTLWCGTGSKALEYEQLGMFEPTDRCCREHDHCSSVIHSFTVNFGVFNRNIFTVSHCDCDHRFRQCLMDVNDAISHMVGYSFFNILQMPCFDFTQRKHCSNSNWWGRCTEIQMAPYAVLQTQDLYNATYLISRTKDPVLSVGHHVTVEPSVKTPITSRVKPVTPRDSGKLKPVKGNKFHQKAKKGRKSQSRKAKKVAPILLTRQYHPVHNPLTNPHSFSISNGDVNQEVSPKETHSSPLTLGKRPAWNQNHPWKQETQGRRVDITKA</sequence>
<evidence type="ECO:0000256" key="10">
    <source>
        <dbReference type="SAM" id="MobiDB-lite"/>
    </source>
</evidence>
<dbReference type="GO" id="GO:0004623">
    <property type="term" value="F:phospholipase A2 activity"/>
    <property type="evidence" value="ECO:0007669"/>
    <property type="project" value="UniProtKB-EC"/>
</dbReference>
<keyword evidence="4" id="KW-0964">Secreted</keyword>
<feature type="compositionally biased region" description="Basic residues" evidence="10">
    <location>
        <begin position="324"/>
        <end position="348"/>
    </location>
</feature>
<reference evidence="13" key="1">
    <citation type="submission" date="2020-10" db="EMBL/GenBank/DDBJ databases">
        <title>Chromosome-scale genome assembly of the Allis shad, Alosa alosa.</title>
        <authorList>
            <person name="Margot Z."/>
            <person name="Christophe K."/>
            <person name="Cabau C."/>
            <person name="Louis A."/>
            <person name="Berthelot C."/>
            <person name="Parey E."/>
            <person name="Roest Crollius H."/>
            <person name="Montfort J."/>
            <person name="Robinson-Rechavi M."/>
            <person name="Bucao C."/>
            <person name="Bouchez O."/>
            <person name="Gislard M."/>
            <person name="Lluch J."/>
            <person name="Milhes M."/>
            <person name="Lampietro C."/>
            <person name="Lopez Roques C."/>
            <person name="Donnadieu C."/>
            <person name="Braasch I."/>
            <person name="Desvignes T."/>
            <person name="Postlethwait J."/>
            <person name="Bobe J."/>
            <person name="Guiguen Y."/>
        </authorList>
    </citation>
    <scope>NUCLEOTIDE SEQUENCE</scope>
    <source>
        <strain evidence="13">M-15738</strain>
        <tissue evidence="13">Blood</tissue>
    </source>
</reference>